<evidence type="ECO:0000256" key="2">
    <source>
        <dbReference type="SAM" id="MobiDB-lite"/>
    </source>
</evidence>
<dbReference type="AlphaFoldDB" id="A0A1I7YH88"/>
<protein>
    <submittedName>
        <fullName evidence="4">IlGF domain-containing protein</fullName>
    </submittedName>
</protein>
<evidence type="ECO:0000256" key="1">
    <source>
        <dbReference type="ARBA" id="ARBA00022729"/>
    </source>
</evidence>
<keyword evidence="1" id="KW-0732">Signal</keyword>
<name>A0A1I7YH88_9BILA</name>
<organism evidence="3 4">
    <name type="scientific">Steinernema glaseri</name>
    <dbReference type="NCBI Taxonomy" id="37863"/>
    <lineage>
        <taxon>Eukaryota</taxon>
        <taxon>Metazoa</taxon>
        <taxon>Ecdysozoa</taxon>
        <taxon>Nematoda</taxon>
        <taxon>Chromadorea</taxon>
        <taxon>Rhabditida</taxon>
        <taxon>Tylenchina</taxon>
        <taxon>Panagrolaimomorpha</taxon>
        <taxon>Strongyloidoidea</taxon>
        <taxon>Steinernematidae</taxon>
        <taxon>Steinernema</taxon>
    </lineage>
</organism>
<feature type="region of interest" description="Disordered" evidence="2">
    <location>
        <begin position="74"/>
        <end position="102"/>
    </location>
</feature>
<keyword evidence="3" id="KW-1185">Reference proteome</keyword>
<evidence type="ECO:0000313" key="4">
    <source>
        <dbReference type="WBParaSite" id="L893_g16094.t1"/>
    </source>
</evidence>
<accession>A0A1I7YH88</accession>
<sequence>MAVSYAAQFGEVAPQKKLTDPPSDRTLIYMSTSSRLKAHFAAGCPQLAKSFFPPILRSYTITASRHLIYAGRKRPHNRFARTTHPSQPRSEAPLPPARSEAHSTKPLATMSHQVLVFSLALTVAAVLLGSSPVLGSTHGSSWNNAALATSEDFDGEAALNALAEELGDEEGPVAVVFTSKKKREPLLGSVPRRICGSKLVKAVVEICHGCVRSPGMVKVETKRDEYVHIPRKNEQSITRMCCANPCTRELIKQNFCC</sequence>
<dbReference type="Gene3D" id="1.10.100.10">
    <property type="entry name" value="Insulin-like"/>
    <property type="match status" value="1"/>
</dbReference>
<dbReference type="InterPro" id="IPR036438">
    <property type="entry name" value="Insulin-like_sf"/>
</dbReference>
<dbReference type="Proteomes" id="UP000095287">
    <property type="component" value="Unplaced"/>
</dbReference>
<reference evidence="4" key="1">
    <citation type="submission" date="2016-11" db="UniProtKB">
        <authorList>
            <consortium name="WormBaseParasite"/>
        </authorList>
    </citation>
    <scope>IDENTIFICATION</scope>
</reference>
<evidence type="ECO:0000313" key="3">
    <source>
        <dbReference type="Proteomes" id="UP000095287"/>
    </source>
</evidence>
<proteinExistence type="predicted"/>
<dbReference type="SUPFAM" id="SSF56994">
    <property type="entry name" value="Insulin-like"/>
    <property type="match status" value="1"/>
</dbReference>
<dbReference type="WBParaSite" id="L893_g16094.t1">
    <property type="protein sequence ID" value="L893_g16094.t1"/>
    <property type="gene ID" value="L893_g16094"/>
</dbReference>